<dbReference type="InterPro" id="IPR036890">
    <property type="entry name" value="HATPase_C_sf"/>
</dbReference>
<accession>A0A1X7CZ15</accession>
<dbReference type="InterPro" id="IPR003594">
    <property type="entry name" value="HATPase_dom"/>
</dbReference>
<dbReference type="RefSeq" id="WP_085100462.1">
    <property type="nucleotide sequence ID" value="NZ_FWZU01000002.1"/>
</dbReference>
<feature type="domain" description="Histidine kinase/HSP90-like ATPase" evidence="1">
    <location>
        <begin position="11"/>
        <end position="123"/>
    </location>
</feature>
<evidence type="ECO:0000259" key="1">
    <source>
        <dbReference type="Pfam" id="PF13581"/>
    </source>
</evidence>
<dbReference type="AlphaFoldDB" id="A0A1X7CZ15"/>
<keyword evidence="3" id="KW-1185">Reference proteome</keyword>
<dbReference type="Pfam" id="PF13581">
    <property type="entry name" value="HATPase_c_2"/>
    <property type="match status" value="1"/>
</dbReference>
<dbReference type="Gene3D" id="3.30.565.10">
    <property type="entry name" value="Histidine kinase-like ATPase, C-terminal domain"/>
    <property type="match status" value="1"/>
</dbReference>
<gene>
    <name evidence="2" type="ORF">SAMN06295933_1451</name>
</gene>
<organism evidence="2 3">
    <name type="scientific">Desulfovibrio gilichinskyi</name>
    <dbReference type="NCBI Taxonomy" id="1519643"/>
    <lineage>
        <taxon>Bacteria</taxon>
        <taxon>Pseudomonadati</taxon>
        <taxon>Thermodesulfobacteriota</taxon>
        <taxon>Desulfovibrionia</taxon>
        <taxon>Desulfovibrionales</taxon>
        <taxon>Desulfovibrionaceae</taxon>
        <taxon>Desulfovibrio</taxon>
    </lineage>
</organism>
<dbReference type="Proteomes" id="UP000192906">
    <property type="component" value="Unassembled WGS sequence"/>
</dbReference>
<dbReference type="InterPro" id="IPR016181">
    <property type="entry name" value="Acyl_CoA_acyltransferase"/>
</dbReference>
<keyword evidence="2" id="KW-0808">Transferase</keyword>
<dbReference type="OrthoDB" id="9792240at2"/>
<sequence>MISNKIFGIQIPAQLASISIVVIAARECAKIRGFSPEDVQALSLAVEESLINSIEMGFGGSAEEIDILFLRTPSGLGVKIKSLCLPLEPEKLPQYCVRRMSEHNDTTGLSFHLVKQMVDNLHVFIGQNGERELSFEKYILEKRVQEDTKRKRTERISTTHTTRFAIPDDAENISRLVLRAHGEVLFGESIYYPDLVREMIETKDMFSVVYEAEDGELIGHFALIKEAFGPSVEELTYVVIDGHYRSPGASKVPELLMENAKSRGVYAVTAYAVTNHVHSQRGLQRDEFTENCLFLALNAASKHKDKKENEIERIGNLGYTKYFGTRNQAPVFLPPHHRNMIMSIYAHAGIEPSVSEDNSFAGTESGSPRIITESELQEGWISIVVQAYGRDTFSHVRSEFYKARADGVPSIQIMLPLANSATPEMCKKFEQIGLFFAGISPGYNCSENLVLQYLNGVKPDFESVQVLSDFGKTLKEYVYKCWEKVPVDYCAPGE</sequence>
<proteinExistence type="predicted"/>
<dbReference type="GO" id="GO:0016301">
    <property type="term" value="F:kinase activity"/>
    <property type="evidence" value="ECO:0007669"/>
    <property type="project" value="UniProtKB-KW"/>
</dbReference>
<dbReference type="EMBL" id="FWZU01000002">
    <property type="protein sequence ID" value="SMF05698.1"/>
    <property type="molecule type" value="Genomic_DNA"/>
</dbReference>
<reference evidence="3" key="1">
    <citation type="submission" date="2017-04" db="EMBL/GenBank/DDBJ databases">
        <authorList>
            <person name="Varghese N."/>
            <person name="Submissions S."/>
        </authorList>
    </citation>
    <scope>NUCLEOTIDE SEQUENCE [LARGE SCALE GENOMIC DNA]</scope>
    <source>
        <strain evidence="3">K3S</strain>
    </source>
</reference>
<dbReference type="STRING" id="1519643.SAMN06295933_1451"/>
<dbReference type="SUPFAM" id="SSF55729">
    <property type="entry name" value="Acyl-CoA N-acyltransferases (Nat)"/>
    <property type="match status" value="1"/>
</dbReference>
<protein>
    <submittedName>
        <fullName evidence="2">Anti-sigma regulatory factor (Ser/Thr protein kinase)</fullName>
    </submittedName>
</protein>
<name>A0A1X7CZ15_9BACT</name>
<keyword evidence="2" id="KW-0418">Kinase</keyword>
<evidence type="ECO:0000313" key="3">
    <source>
        <dbReference type="Proteomes" id="UP000192906"/>
    </source>
</evidence>
<evidence type="ECO:0000313" key="2">
    <source>
        <dbReference type="EMBL" id="SMF05698.1"/>
    </source>
</evidence>